<name>A0ABW9EZR7_9GAMM</name>
<protein>
    <submittedName>
        <fullName evidence="2">FidL-like protein</fullName>
    </submittedName>
</protein>
<dbReference type="EMBL" id="JBBEST010000006">
    <property type="protein sequence ID" value="MFM1347570.1"/>
    <property type="molecule type" value="Genomic_DNA"/>
</dbReference>
<evidence type="ECO:0000313" key="3">
    <source>
        <dbReference type="Proteomes" id="UP001629523"/>
    </source>
</evidence>
<dbReference type="Proteomes" id="UP001629523">
    <property type="component" value="Unassembled WGS sequence"/>
</dbReference>
<evidence type="ECO:0000313" key="2">
    <source>
        <dbReference type="EMBL" id="MFM1347570.1"/>
    </source>
</evidence>
<proteinExistence type="predicted"/>
<evidence type="ECO:0000256" key="1">
    <source>
        <dbReference type="SAM" id="Phobius"/>
    </source>
</evidence>
<keyword evidence="1" id="KW-1133">Transmembrane helix</keyword>
<keyword evidence="1" id="KW-0472">Membrane</keyword>
<keyword evidence="3" id="KW-1185">Reference proteome</keyword>
<sequence>MHKKTLLILILIIALGLFFVFLFKNTDEIIDMPHYIQRKCEANISVNLFTKEETLTLNASIILLLSQGKNSVYSMNGTIESQHRDSKDVKTFRLLRNIYFHYKEIDRNNNVYKFENDYVDIDNYDNVSESIAKIILMKLHYISDATDTIVLTPYGKNGLIFSTLYYPAFICFFEIS</sequence>
<comment type="caution">
    <text evidence="2">The sequence shown here is derived from an EMBL/GenBank/DDBJ whole genome shotgun (WGS) entry which is preliminary data.</text>
</comment>
<gene>
    <name evidence="2" type="ORF">WFP14_13545</name>
</gene>
<keyword evidence="1" id="KW-0812">Transmembrane</keyword>
<dbReference type="RefSeq" id="WP_050075954.1">
    <property type="nucleotide sequence ID" value="NZ_CABHYG010000013.1"/>
</dbReference>
<dbReference type="GeneID" id="93970983"/>
<organism evidence="2 3">
    <name type="scientific">Yersinia proxima</name>
    <dbReference type="NCBI Taxonomy" id="2890316"/>
    <lineage>
        <taxon>Bacteria</taxon>
        <taxon>Pseudomonadati</taxon>
        <taxon>Pseudomonadota</taxon>
        <taxon>Gammaproteobacteria</taxon>
        <taxon>Enterobacterales</taxon>
        <taxon>Yersiniaceae</taxon>
        <taxon>Yersinia</taxon>
    </lineage>
</organism>
<reference evidence="2 3" key="1">
    <citation type="journal article" date="2024" name="Infect. Genet. Evol.">
        <title>Characteristics and comparative genome analysis of Yersinia enterocolitica and related species associated with human infections in Switzerland 2019-2023.</title>
        <authorList>
            <person name="Stevens M.J.A."/>
            <person name="Horlbog J.A."/>
            <person name="Diethelm A."/>
            <person name="Stephan R."/>
            <person name="Nuesch-Inderbinen M."/>
        </authorList>
    </citation>
    <scope>NUCLEOTIDE SEQUENCE [LARGE SCALE GENOMIC DNA]</scope>
    <source>
        <strain evidence="2 3">N20-0302</strain>
    </source>
</reference>
<accession>A0ABW9EZR7</accession>
<feature type="transmembrane region" description="Helical" evidence="1">
    <location>
        <begin position="6"/>
        <end position="23"/>
    </location>
</feature>